<comment type="caution">
    <text evidence="13">The sequence shown here is derived from an EMBL/GenBank/DDBJ whole genome shotgun (WGS) entry which is preliminary data.</text>
</comment>
<dbReference type="PROSITE" id="PS51379">
    <property type="entry name" value="4FE4S_FER_2"/>
    <property type="match status" value="2"/>
</dbReference>
<dbReference type="AlphaFoldDB" id="A0A0F9W437"/>
<gene>
    <name evidence="13" type="ORF">LCGC14_0016110</name>
</gene>
<dbReference type="PANTHER" id="PTHR43255:SF1">
    <property type="entry name" value="IRON-SULFUR-BINDING OXIDOREDUCTASE FADF-RELATED"/>
    <property type="match status" value="1"/>
</dbReference>
<dbReference type="PROSITE" id="PS51257">
    <property type="entry name" value="PROKAR_LIPOPROTEIN"/>
    <property type="match status" value="1"/>
</dbReference>
<dbReference type="InterPro" id="IPR023234">
    <property type="entry name" value="NarG-like_domain"/>
</dbReference>
<evidence type="ECO:0000256" key="4">
    <source>
        <dbReference type="ARBA" id="ARBA00022692"/>
    </source>
</evidence>
<evidence type="ECO:0000256" key="9">
    <source>
        <dbReference type="ARBA" id="ARBA00023014"/>
    </source>
</evidence>
<dbReference type="PANTHER" id="PTHR43255">
    <property type="entry name" value="IRON-SULFUR-BINDING OXIDOREDUCTASE FADF-RELATED-RELATED"/>
    <property type="match status" value="1"/>
</dbReference>
<dbReference type="PROSITE" id="PS00198">
    <property type="entry name" value="4FE4S_FER_1"/>
    <property type="match status" value="1"/>
</dbReference>
<dbReference type="InterPro" id="IPR036197">
    <property type="entry name" value="NarG-like_sf"/>
</dbReference>
<evidence type="ECO:0000256" key="6">
    <source>
        <dbReference type="ARBA" id="ARBA00022989"/>
    </source>
</evidence>
<dbReference type="SUPFAM" id="SSF46548">
    <property type="entry name" value="alpha-helical ferredoxin"/>
    <property type="match status" value="1"/>
</dbReference>
<dbReference type="InterPro" id="IPR017896">
    <property type="entry name" value="4Fe4S_Fe-S-bd"/>
</dbReference>
<name>A0A0F9W437_9ZZZZ</name>
<feature type="domain" description="4Fe-4S ferredoxin-type" evidence="12">
    <location>
        <begin position="259"/>
        <end position="288"/>
    </location>
</feature>
<organism evidence="13">
    <name type="scientific">marine sediment metagenome</name>
    <dbReference type="NCBI Taxonomy" id="412755"/>
    <lineage>
        <taxon>unclassified sequences</taxon>
        <taxon>metagenomes</taxon>
        <taxon>ecological metagenomes</taxon>
    </lineage>
</organism>
<keyword evidence="4 11" id="KW-0812">Transmembrane</keyword>
<sequence length="660" mass="72217">MAAREAFWNIGHVWVFYALAAIAVALFAAGCWRNIRIWRKGWVAKGSPGPRGVLPAMLKDVLANRKIARGDGIGLGGLAHFLLMWGFVFLFVGTVLLTIDHYVVGFLEGAVYRGYSRALDAFGMWMIVGLLLAGVRRYVIKRRKMVSDGLDFVILFGLLAIAVTGFLVEAFRIASFPASLAEPSPVGVFIAARLSGDTELGHRVLWWVHAALSLAFIAYLPFGKLFHLIAGPVNVAWATAPPEIVTLDERETLAGDFSRRHMIAFDACTRCNRCDTKCPSNISGEGLSPRGINQTLKAHVHEKYGFASLIGGLLKKHTDGPATEQAIAGDDAWMCTTCRACVEECPLTIDNLDIIRQVRTLKIEEGTQVPTMVAKTLESLFTHDNPYQLPAGKRGDWAEGLDVVDLSDGGQADMLYFVGCAASYDTRLQNVARSTVEVLGKLDVSFGIMGANESCCGDLARRLGEDGLVEEAVIRNYETFANCGIGEIVTTCPHSFKMFKDDYPLYREKLGITGGGGLTVRHSTQVLAALAGEGKLTFSRALGKRVTYHDPCYLGRHCGIYEPPRQVIRAIPEIDLVEMKRNRRNSFCCGGGGGRTWMEEFPATEKIAEIRVKEAIDVGAEVVITACPFCLSMLEDAAKTAGYEDRLEVKDIMELTAELI</sequence>
<feature type="transmembrane region" description="Helical" evidence="11">
    <location>
        <begin position="75"/>
        <end position="99"/>
    </location>
</feature>
<dbReference type="EMBL" id="LAZR01000003">
    <property type="protein sequence ID" value="KKO11135.1"/>
    <property type="molecule type" value="Genomic_DNA"/>
</dbReference>
<dbReference type="InterPro" id="IPR004017">
    <property type="entry name" value="Cys_rich_dom"/>
</dbReference>
<reference evidence="13" key="1">
    <citation type="journal article" date="2015" name="Nature">
        <title>Complex archaea that bridge the gap between prokaryotes and eukaryotes.</title>
        <authorList>
            <person name="Spang A."/>
            <person name="Saw J.H."/>
            <person name="Jorgensen S.L."/>
            <person name="Zaremba-Niedzwiedzka K."/>
            <person name="Martijn J."/>
            <person name="Lind A.E."/>
            <person name="van Eijk R."/>
            <person name="Schleper C."/>
            <person name="Guy L."/>
            <person name="Ettema T.J."/>
        </authorList>
    </citation>
    <scope>NUCLEOTIDE SEQUENCE</scope>
</reference>
<proteinExistence type="predicted"/>
<dbReference type="InterPro" id="IPR017900">
    <property type="entry name" value="4Fe4S_Fe_S_CS"/>
</dbReference>
<keyword evidence="8" id="KW-0408">Iron</keyword>
<dbReference type="GO" id="GO:0051539">
    <property type="term" value="F:4 iron, 4 sulfur cluster binding"/>
    <property type="evidence" value="ECO:0007669"/>
    <property type="project" value="UniProtKB-KW"/>
</dbReference>
<keyword evidence="5" id="KW-0479">Metal-binding</keyword>
<protein>
    <recommendedName>
        <fullName evidence="12">4Fe-4S ferredoxin-type domain-containing protein</fullName>
    </recommendedName>
</protein>
<keyword evidence="6 11" id="KW-1133">Transmembrane helix</keyword>
<evidence type="ECO:0000259" key="12">
    <source>
        <dbReference type="PROSITE" id="PS51379"/>
    </source>
</evidence>
<comment type="subcellular location">
    <subcellularLocation>
        <location evidence="1">Cell membrane</location>
        <topology evidence="1">Multi-pass membrane protein</topology>
    </subcellularLocation>
</comment>
<evidence type="ECO:0000256" key="3">
    <source>
        <dbReference type="ARBA" id="ARBA00022485"/>
    </source>
</evidence>
<feature type="transmembrane region" description="Helical" evidence="11">
    <location>
        <begin position="152"/>
        <end position="174"/>
    </location>
</feature>
<keyword evidence="10 11" id="KW-0472">Membrane</keyword>
<evidence type="ECO:0000256" key="5">
    <source>
        <dbReference type="ARBA" id="ARBA00022723"/>
    </source>
</evidence>
<dbReference type="Pfam" id="PF13237">
    <property type="entry name" value="Fer4_10"/>
    <property type="match status" value="1"/>
</dbReference>
<keyword evidence="7" id="KW-0560">Oxidoreductase</keyword>
<keyword evidence="2" id="KW-1003">Cell membrane</keyword>
<accession>A0A0F9W437</accession>
<evidence type="ECO:0000313" key="13">
    <source>
        <dbReference type="EMBL" id="KKO11135.1"/>
    </source>
</evidence>
<keyword evidence="3" id="KW-0004">4Fe-4S</keyword>
<dbReference type="GO" id="GO:0016491">
    <property type="term" value="F:oxidoreductase activity"/>
    <property type="evidence" value="ECO:0007669"/>
    <property type="project" value="UniProtKB-KW"/>
</dbReference>
<dbReference type="InterPro" id="IPR009051">
    <property type="entry name" value="Helical_ferredxn"/>
</dbReference>
<feature type="domain" description="4Fe-4S ferredoxin-type" evidence="12">
    <location>
        <begin position="325"/>
        <end position="357"/>
    </location>
</feature>
<keyword evidence="9" id="KW-0411">Iron-sulfur</keyword>
<dbReference type="Pfam" id="PF02665">
    <property type="entry name" value="Nitrate_red_gam"/>
    <property type="match status" value="1"/>
</dbReference>
<feature type="transmembrane region" description="Helical" evidence="11">
    <location>
        <begin position="119"/>
        <end position="140"/>
    </location>
</feature>
<dbReference type="GO" id="GO:0046872">
    <property type="term" value="F:metal ion binding"/>
    <property type="evidence" value="ECO:0007669"/>
    <property type="project" value="UniProtKB-KW"/>
</dbReference>
<evidence type="ECO:0000256" key="2">
    <source>
        <dbReference type="ARBA" id="ARBA00022475"/>
    </source>
</evidence>
<dbReference type="Gene3D" id="1.20.950.20">
    <property type="entry name" value="Transmembrane di-heme cytochromes, Chain C"/>
    <property type="match status" value="1"/>
</dbReference>
<evidence type="ECO:0000256" key="1">
    <source>
        <dbReference type="ARBA" id="ARBA00004651"/>
    </source>
</evidence>
<evidence type="ECO:0000256" key="11">
    <source>
        <dbReference type="SAM" id="Phobius"/>
    </source>
</evidence>
<evidence type="ECO:0000256" key="8">
    <source>
        <dbReference type="ARBA" id="ARBA00023004"/>
    </source>
</evidence>
<dbReference type="InterPro" id="IPR051460">
    <property type="entry name" value="HdrC_iron-sulfur_subunit"/>
</dbReference>
<feature type="transmembrane region" description="Helical" evidence="11">
    <location>
        <begin position="12"/>
        <end position="32"/>
    </location>
</feature>
<evidence type="ECO:0000256" key="7">
    <source>
        <dbReference type="ARBA" id="ARBA00023002"/>
    </source>
</evidence>
<dbReference type="Pfam" id="PF02754">
    <property type="entry name" value="CCG"/>
    <property type="match status" value="2"/>
</dbReference>
<evidence type="ECO:0000256" key="10">
    <source>
        <dbReference type="ARBA" id="ARBA00023136"/>
    </source>
</evidence>
<dbReference type="SUPFAM" id="SSF103501">
    <property type="entry name" value="Respiratory nitrate reductase 1 gamma chain"/>
    <property type="match status" value="1"/>
</dbReference>
<dbReference type="GO" id="GO:0005886">
    <property type="term" value="C:plasma membrane"/>
    <property type="evidence" value="ECO:0007669"/>
    <property type="project" value="UniProtKB-SubCell"/>
</dbReference>
<dbReference type="Gene3D" id="1.10.1060.10">
    <property type="entry name" value="Alpha-helical ferredoxin"/>
    <property type="match status" value="1"/>
</dbReference>